<feature type="chain" id="PRO_5026812852" evidence="1">
    <location>
        <begin position="29"/>
        <end position="140"/>
    </location>
</feature>
<organism evidence="2 3">
    <name type="scientific">Rhizobium daejeonense</name>
    <dbReference type="NCBI Taxonomy" id="240521"/>
    <lineage>
        <taxon>Bacteria</taxon>
        <taxon>Pseudomonadati</taxon>
        <taxon>Pseudomonadota</taxon>
        <taxon>Alphaproteobacteria</taxon>
        <taxon>Hyphomicrobiales</taxon>
        <taxon>Rhizobiaceae</taxon>
        <taxon>Rhizobium/Agrobacterium group</taxon>
        <taxon>Rhizobium</taxon>
    </lineage>
</organism>
<keyword evidence="1" id="KW-0732">Signal</keyword>
<keyword evidence="3" id="KW-1185">Reference proteome</keyword>
<evidence type="ECO:0000313" key="2">
    <source>
        <dbReference type="EMBL" id="NGO64568.1"/>
    </source>
</evidence>
<evidence type="ECO:0000256" key="1">
    <source>
        <dbReference type="SAM" id="SignalP"/>
    </source>
</evidence>
<evidence type="ECO:0000313" key="3">
    <source>
        <dbReference type="Proteomes" id="UP000477849"/>
    </source>
</evidence>
<gene>
    <name evidence="2" type="ORF">G6N76_12915</name>
</gene>
<sequence>MTNRLLIRAALSLASLMPLAGFMSIAIATESLAATPSCEQVAGNVSSRFAVNNREFLKVDLAVQDFGSIHESRFQPADDTHRIERRYCNTTITGTDGHRRALWYVIESTWGLAGVGHSVEYCASGLDPWHVYGAHCASLR</sequence>
<dbReference type="AlphaFoldDB" id="A0A6M1S886"/>
<comment type="caution">
    <text evidence="2">The sequence shown here is derived from an EMBL/GenBank/DDBJ whole genome shotgun (WGS) entry which is preliminary data.</text>
</comment>
<dbReference type="RefSeq" id="WP_163904685.1">
    <property type="nucleotide sequence ID" value="NZ_CP048427.1"/>
</dbReference>
<accession>A0A6M1S886</accession>
<dbReference type="EMBL" id="JAAKZH010000003">
    <property type="protein sequence ID" value="NGO64568.1"/>
    <property type="molecule type" value="Genomic_DNA"/>
</dbReference>
<reference evidence="2 3" key="1">
    <citation type="submission" date="2020-02" db="EMBL/GenBank/DDBJ databases">
        <title>Genome sequence of the type strain CCBAU10050 of Rhizobium daejeonense.</title>
        <authorList>
            <person name="Gao J."/>
            <person name="Sun J."/>
        </authorList>
    </citation>
    <scope>NUCLEOTIDE SEQUENCE [LARGE SCALE GENOMIC DNA]</scope>
    <source>
        <strain evidence="2 3">CCBAU10050</strain>
    </source>
</reference>
<protein>
    <submittedName>
        <fullName evidence="2">Uncharacterized protein</fullName>
    </submittedName>
</protein>
<name>A0A6M1S886_9HYPH</name>
<feature type="signal peptide" evidence="1">
    <location>
        <begin position="1"/>
        <end position="28"/>
    </location>
</feature>
<dbReference type="Proteomes" id="UP000477849">
    <property type="component" value="Unassembled WGS sequence"/>
</dbReference>
<proteinExistence type="predicted"/>